<comment type="caution">
    <text evidence="1">The sequence shown here is derived from an EMBL/GenBank/DDBJ whole genome shotgun (WGS) entry which is preliminary data.</text>
</comment>
<protein>
    <submittedName>
        <fullName evidence="1">Uncharacterized protein</fullName>
    </submittedName>
</protein>
<accession>A0ABX0L4C1</accession>
<dbReference type="Proteomes" id="UP001515641">
    <property type="component" value="Unassembled WGS sequence"/>
</dbReference>
<dbReference type="EMBL" id="JAAOMA010000004">
    <property type="protein sequence ID" value="NHR04401.1"/>
    <property type="molecule type" value="Genomic_DNA"/>
</dbReference>
<reference evidence="1 2" key="1">
    <citation type="submission" date="2020-03" db="EMBL/GenBank/DDBJ databases">
        <title>Draft genome sequence of environmentally isolated cultures.</title>
        <authorList>
            <person name="Wilson H.S."/>
            <person name="De Leon M.E."/>
        </authorList>
    </citation>
    <scope>NUCLEOTIDE SEQUENCE [LARGE SCALE GENOMIC DNA]</scope>
    <source>
        <strain evidence="1 2">HSC-31F16</strain>
    </source>
</reference>
<dbReference type="RefSeq" id="WP_166450918.1">
    <property type="nucleotide sequence ID" value="NZ_JAAOMA010000004.1"/>
</dbReference>
<name>A0ABX0L4C1_9NEIS</name>
<evidence type="ECO:0000313" key="1">
    <source>
        <dbReference type="EMBL" id="NHR04401.1"/>
    </source>
</evidence>
<evidence type="ECO:0000313" key="2">
    <source>
        <dbReference type="Proteomes" id="UP001515641"/>
    </source>
</evidence>
<gene>
    <name evidence="1" type="ORF">HA052_04245</name>
</gene>
<keyword evidence="2" id="KW-1185">Reference proteome</keyword>
<sequence length="130" mass="14729">MSSTSYIEHVYQQKGVAAAYDEACNTVRRQAAEVDGWWNSRFFERRVLDNGTKKLWPTTERSISSAYDLADCNDGPFPEFLYCDEDGELYPVTVGKSERINSEEECPFNYAASDMVANGKVIGTVMYTDH</sequence>
<proteinExistence type="predicted"/>
<organism evidence="1 2">
    <name type="scientific">Chromobacterium fluminis</name>
    <dbReference type="NCBI Taxonomy" id="3044269"/>
    <lineage>
        <taxon>Bacteria</taxon>
        <taxon>Pseudomonadati</taxon>
        <taxon>Pseudomonadota</taxon>
        <taxon>Betaproteobacteria</taxon>
        <taxon>Neisseriales</taxon>
        <taxon>Chromobacteriaceae</taxon>
        <taxon>Chromobacterium</taxon>
    </lineage>
</organism>